<dbReference type="InterPro" id="IPR036942">
    <property type="entry name" value="Beta-barrel_TonB_sf"/>
</dbReference>
<dbReference type="SUPFAM" id="SSF56935">
    <property type="entry name" value="Porins"/>
    <property type="match status" value="1"/>
</dbReference>
<keyword evidence="6 14" id="KW-0812">Transmembrane</keyword>
<keyword evidence="3 14" id="KW-0813">Transport</keyword>
<dbReference type="Pfam" id="PF07715">
    <property type="entry name" value="Plug"/>
    <property type="match status" value="1"/>
</dbReference>
<dbReference type="NCBIfam" id="TIGR01783">
    <property type="entry name" value="TonB-siderophor"/>
    <property type="match status" value="1"/>
</dbReference>
<accession>A0ABW3JAU8</accession>
<evidence type="ECO:0000256" key="2">
    <source>
        <dbReference type="ARBA" id="ARBA00009810"/>
    </source>
</evidence>
<dbReference type="InterPro" id="IPR000531">
    <property type="entry name" value="Beta-barrel_TonB"/>
</dbReference>
<evidence type="ECO:0000259" key="19">
    <source>
        <dbReference type="Pfam" id="PF07715"/>
    </source>
</evidence>
<dbReference type="Proteomes" id="UP001597102">
    <property type="component" value="Unassembled WGS sequence"/>
</dbReference>
<dbReference type="CDD" id="cd01347">
    <property type="entry name" value="ligand_gated_channel"/>
    <property type="match status" value="1"/>
</dbReference>
<gene>
    <name evidence="20" type="ORF">ACFQ2F_09785</name>
</gene>
<dbReference type="InterPro" id="IPR037066">
    <property type="entry name" value="Plug_dom_sf"/>
</dbReference>
<comment type="similarity">
    <text evidence="2 14 15">Belongs to the TonB-dependent receptor family.</text>
</comment>
<dbReference type="Pfam" id="PF00593">
    <property type="entry name" value="TonB_dep_Rec_b-barrel"/>
    <property type="match status" value="1"/>
</dbReference>
<evidence type="ECO:0000256" key="12">
    <source>
        <dbReference type="ARBA" id="ARBA00023170"/>
    </source>
</evidence>
<keyword evidence="12 20" id="KW-0675">Receptor</keyword>
<evidence type="ECO:0000256" key="15">
    <source>
        <dbReference type="RuleBase" id="RU003357"/>
    </source>
</evidence>
<feature type="signal peptide" evidence="17">
    <location>
        <begin position="1"/>
        <end position="28"/>
    </location>
</feature>
<name>A0ABW3JAU8_9HYPH</name>
<evidence type="ECO:0000313" key="20">
    <source>
        <dbReference type="EMBL" id="MFD0987384.1"/>
    </source>
</evidence>
<keyword evidence="21" id="KW-1185">Reference proteome</keyword>
<evidence type="ECO:0000256" key="10">
    <source>
        <dbReference type="ARBA" id="ARBA00023077"/>
    </source>
</evidence>
<evidence type="ECO:0000256" key="17">
    <source>
        <dbReference type="SAM" id="SignalP"/>
    </source>
</evidence>
<feature type="compositionally biased region" description="Pro residues" evidence="16">
    <location>
        <begin position="96"/>
        <end position="108"/>
    </location>
</feature>
<dbReference type="PANTHER" id="PTHR32552">
    <property type="entry name" value="FERRICHROME IRON RECEPTOR-RELATED"/>
    <property type="match status" value="1"/>
</dbReference>
<proteinExistence type="inferred from homology"/>
<evidence type="ECO:0000256" key="4">
    <source>
        <dbReference type="ARBA" id="ARBA00022452"/>
    </source>
</evidence>
<comment type="caution">
    <text evidence="20">The sequence shown here is derived from an EMBL/GenBank/DDBJ whole genome shotgun (WGS) entry which is preliminary data.</text>
</comment>
<keyword evidence="8" id="KW-0408">Iron</keyword>
<evidence type="ECO:0000259" key="18">
    <source>
        <dbReference type="Pfam" id="PF00593"/>
    </source>
</evidence>
<keyword evidence="13 14" id="KW-0998">Cell outer membrane</keyword>
<evidence type="ECO:0000256" key="11">
    <source>
        <dbReference type="ARBA" id="ARBA00023136"/>
    </source>
</evidence>
<reference evidence="21" key="1">
    <citation type="journal article" date="2019" name="Int. J. Syst. Evol. Microbiol.">
        <title>The Global Catalogue of Microorganisms (GCM) 10K type strain sequencing project: providing services to taxonomists for standard genome sequencing and annotation.</title>
        <authorList>
            <consortium name="The Broad Institute Genomics Platform"/>
            <consortium name="The Broad Institute Genome Sequencing Center for Infectious Disease"/>
            <person name="Wu L."/>
            <person name="Ma J."/>
        </authorList>
    </citation>
    <scope>NUCLEOTIDE SEQUENCE [LARGE SCALE GENOMIC DNA]</scope>
    <source>
        <strain evidence="21">CCUG 61697</strain>
    </source>
</reference>
<evidence type="ECO:0000256" key="9">
    <source>
        <dbReference type="ARBA" id="ARBA00023065"/>
    </source>
</evidence>
<keyword evidence="10 15" id="KW-0798">TonB box</keyword>
<evidence type="ECO:0000256" key="1">
    <source>
        <dbReference type="ARBA" id="ARBA00004571"/>
    </source>
</evidence>
<feature type="region of interest" description="Disordered" evidence="16">
    <location>
        <begin position="33"/>
        <end position="131"/>
    </location>
</feature>
<evidence type="ECO:0000256" key="16">
    <source>
        <dbReference type="SAM" id="MobiDB-lite"/>
    </source>
</evidence>
<dbReference type="RefSeq" id="WP_379089252.1">
    <property type="nucleotide sequence ID" value="NZ_JBHTJO010000001.1"/>
</dbReference>
<evidence type="ECO:0000256" key="13">
    <source>
        <dbReference type="ARBA" id="ARBA00023237"/>
    </source>
</evidence>
<dbReference type="Gene3D" id="2.40.170.20">
    <property type="entry name" value="TonB-dependent receptor, beta-barrel domain"/>
    <property type="match status" value="1"/>
</dbReference>
<feature type="domain" description="TonB-dependent receptor plug" evidence="19">
    <location>
        <begin position="153"/>
        <end position="256"/>
    </location>
</feature>
<dbReference type="InterPro" id="IPR010105">
    <property type="entry name" value="TonB_sidphr_rcpt"/>
</dbReference>
<feature type="domain" description="TonB-dependent receptor-like beta-barrel" evidence="18">
    <location>
        <begin position="331"/>
        <end position="768"/>
    </location>
</feature>
<sequence>MTGSSFGLRGPLVLIMAGTLLFAGAAFAQDAAESQDENIVEQEDTASDVENPDAQDEQPEEPAVQDSTVQEQESGTEGRELPEITVQAPYETPAAAPSPTPTAAPQPATPARAQPEAEIETSTPAGVESAWGPVDGIVATRSATGMKTDAPIIEIPQSVSVISADRIEQLGANTLNEAVNYTAGVQSNLFGVDSRYDWLAIRGFDAFYPGFYFDGLFARNNNTWSAWKAEPYGAERIEVLKGPSSVLYGQMNPGGTINYVTKRPIDEEFGEAEIQAGNNQWLQGNFDMGGRVSEDGKVLYRLTGLARSHGSQVDFVDGDDFYIAPAVTYRPSDATEITVLAHYLKNDTGLTTQFLPAQGTLLPNPNGKVRRSFFGGEPNYDNYDREQWAVSYFLEHDVNETWTLRQNARYGSLDTGLNQVYGTGLNLTDPTMRTMNRAAFYSYENVNQFVIDNQAQADFATGRIDHTLLMGVDYQNNKFDQRSGFAATTPIDMYRPDYGSFNGVDPAPFNVSETTIEQTGLYIQDQAKFNRLILVGGLRYDWAKIDIEDDLFGADSTQHDGELSWRVGAIYEMDGGWAPYFSYSTSFLPVSGLDPLTGQFFEPETGQQYEGGLKYQPNDDLLMTFSAFDIRRQNYITTDNNFIQSQVGEILSRGLEFETTAEVVEGLDVIAAYTWLPEFTIEESSNPAEIGKRRPLIPEHAASLWAHYQIQKGQFEGFGFGGGVRYIGETYGDIANSALMTVPSYTLFDAMVDYETEKWRFALNVQNIEDEDTLSCDDTCYYGPGRTVIGSIKRRW</sequence>
<keyword evidence="11 14" id="KW-0472">Membrane</keyword>
<feature type="compositionally biased region" description="Acidic residues" evidence="16">
    <location>
        <begin position="33"/>
        <end position="60"/>
    </location>
</feature>
<evidence type="ECO:0000313" key="21">
    <source>
        <dbReference type="Proteomes" id="UP001597102"/>
    </source>
</evidence>
<keyword evidence="7 17" id="KW-0732">Signal</keyword>
<evidence type="ECO:0000256" key="5">
    <source>
        <dbReference type="ARBA" id="ARBA00022496"/>
    </source>
</evidence>
<feature type="compositionally biased region" description="Polar residues" evidence="16">
    <location>
        <begin position="65"/>
        <end position="75"/>
    </location>
</feature>
<dbReference type="InterPro" id="IPR012910">
    <property type="entry name" value="Plug_dom"/>
</dbReference>
<evidence type="ECO:0000256" key="6">
    <source>
        <dbReference type="ARBA" id="ARBA00022692"/>
    </source>
</evidence>
<keyword evidence="4 14" id="KW-1134">Transmembrane beta strand</keyword>
<dbReference type="PANTHER" id="PTHR32552:SF68">
    <property type="entry name" value="FERRICHROME OUTER MEMBRANE TRANSPORTER_PHAGE RECEPTOR"/>
    <property type="match status" value="1"/>
</dbReference>
<evidence type="ECO:0000256" key="7">
    <source>
        <dbReference type="ARBA" id="ARBA00022729"/>
    </source>
</evidence>
<dbReference type="InterPro" id="IPR039426">
    <property type="entry name" value="TonB-dep_rcpt-like"/>
</dbReference>
<evidence type="ECO:0000256" key="3">
    <source>
        <dbReference type="ARBA" id="ARBA00022448"/>
    </source>
</evidence>
<protein>
    <submittedName>
        <fullName evidence="20">TonB-dependent siderophore receptor</fullName>
    </submittedName>
</protein>
<dbReference type="EMBL" id="JBHTJO010000001">
    <property type="protein sequence ID" value="MFD0987384.1"/>
    <property type="molecule type" value="Genomic_DNA"/>
</dbReference>
<dbReference type="Gene3D" id="2.170.130.10">
    <property type="entry name" value="TonB-dependent receptor, plug domain"/>
    <property type="match status" value="1"/>
</dbReference>
<keyword evidence="9" id="KW-0406">Ion transport</keyword>
<dbReference type="PROSITE" id="PS52016">
    <property type="entry name" value="TONB_DEPENDENT_REC_3"/>
    <property type="match status" value="1"/>
</dbReference>
<feature type="chain" id="PRO_5045300059" evidence="17">
    <location>
        <begin position="29"/>
        <end position="796"/>
    </location>
</feature>
<evidence type="ECO:0000256" key="8">
    <source>
        <dbReference type="ARBA" id="ARBA00023004"/>
    </source>
</evidence>
<organism evidence="20 21">
    <name type="scientific">Methyloligella solikamskensis</name>
    <dbReference type="NCBI Taxonomy" id="1177756"/>
    <lineage>
        <taxon>Bacteria</taxon>
        <taxon>Pseudomonadati</taxon>
        <taxon>Pseudomonadota</taxon>
        <taxon>Alphaproteobacteria</taxon>
        <taxon>Hyphomicrobiales</taxon>
        <taxon>Hyphomicrobiaceae</taxon>
        <taxon>Methyloligella</taxon>
    </lineage>
</organism>
<evidence type="ECO:0000256" key="14">
    <source>
        <dbReference type="PROSITE-ProRule" id="PRU01360"/>
    </source>
</evidence>
<keyword evidence="5" id="KW-0410">Iron transport</keyword>
<comment type="subcellular location">
    <subcellularLocation>
        <location evidence="1 14">Cell outer membrane</location>
        <topology evidence="1 14">Multi-pass membrane protein</topology>
    </subcellularLocation>
</comment>